<accession>A0A1X6N263</accession>
<dbReference type="Proteomes" id="UP000194127">
    <property type="component" value="Unassembled WGS sequence"/>
</dbReference>
<evidence type="ECO:0000256" key="1">
    <source>
        <dbReference type="SAM" id="MobiDB-lite"/>
    </source>
</evidence>
<dbReference type="GeneID" id="36330279"/>
<dbReference type="STRING" id="670580.A0A1X6N263"/>
<dbReference type="RefSeq" id="XP_024339478.1">
    <property type="nucleotide sequence ID" value="XM_024485330.1"/>
</dbReference>
<dbReference type="AlphaFoldDB" id="A0A1X6N263"/>
<feature type="compositionally biased region" description="Basic and acidic residues" evidence="1">
    <location>
        <begin position="66"/>
        <end position="84"/>
    </location>
</feature>
<dbReference type="OrthoDB" id="2787817at2759"/>
<dbReference type="Pfam" id="PF13976">
    <property type="entry name" value="gag_pre-integrs"/>
    <property type="match status" value="1"/>
</dbReference>
<evidence type="ECO:0000259" key="2">
    <source>
        <dbReference type="Pfam" id="PF13976"/>
    </source>
</evidence>
<dbReference type="InterPro" id="IPR025724">
    <property type="entry name" value="GAG-pre-integrase_dom"/>
</dbReference>
<reference evidence="3 4" key="1">
    <citation type="submission" date="2017-04" db="EMBL/GenBank/DDBJ databases">
        <title>Genome Sequence of the Model Brown-Rot Fungus Postia placenta SB12.</title>
        <authorList>
            <consortium name="DOE Joint Genome Institute"/>
            <person name="Gaskell J."/>
            <person name="Kersten P."/>
            <person name="Larrondo L.F."/>
            <person name="Canessa P."/>
            <person name="Martinez D."/>
            <person name="Hibbett D."/>
            <person name="Schmoll M."/>
            <person name="Kubicek C.P."/>
            <person name="Martinez A.T."/>
            <person name="Yadav J."/>
            <person name="Master E."/>
            <person name="Magnuson J.K."/>
            <person name="James T."/>
            <person name="Yaver D."/>
            <person name="Berka R."/>
            <person name="Labutti K."/>
            <person name="Lipzen A."/>
            <person name="Aerts A."/>
            <person name="Barry K."/>
            <person name="Henrissat B."/>
            <person name="Blanchette R."/>
            <person name="Grigoriev I."/>
            <person name="Cullen D."/>
        </authorList>
    </citation>
    <scope>NUCLEOTIDE SEQUENCE [LARGE SCALE GENOMIC DNA]</scope>
    <source>
        <strain evidence="3 4">MAD-698-R-SB12</strain>
    </source>
</reference>
<gene>
    <name evidence="3" type="ORF">POSPLADRAFT_1141691</name>
</gene>
<dbReference type="EMBL" id="KZ110596">
    <property type="protein sequence ID" value="OSX62684.1"/>
    <property type="molecule type" value="Genomic_DNA"/>
</dbReference>
<proteinExistence type="predicted"/>
<organism evidence="3 4">
    <name type="scientific">Postia placenta MAD-698-R-SB12</name>
    <dbReference type="NCBI Taxonomy" id="670580"/>
    <lineage>
        <taxon>Eukaryota</taxon>
        <taxon>Fungi</taxon>
        <taxon>Dikarya</taxon>
        <taxon>Basidiomycota</taxon>
        <taxon>Agaricomycotina</taxon>
        <taxon>Agaricomycetes</taxon>
        <taxon>Polyporales</taxon>
        <taxon>Adustoporiaceae</taxon>
        <taxon>Rhodonia</taxon>
    </lineage>
</organism>
<feature type="domain" description="GAG-pre-integrase" evidence="2">
    <location>
        <begin position="2"/>
        <end position="61"/>
    </location>
</feature>
<sequence>MASTHAAIATEHLSMMDLHRRLGHIAPRAVCDLVAKGFVTGVKLVHSDEPEVCEACIHAKSTRKPVPKERQGERAAEFGEEVHSDIWGPARI</sequence>
<protein>
    <recommendedName>
        <fullName evidence="2">GAG-pre-integrase domain-containing protein</fullName>
    </recommendedName>
</protein>
<feature type="region of interest" description="Disordered" evidence="1">
    <location>
        <begin position="62"/>
        <end position="92"/>
    </location>
</feature>
<feature type="non-terminal residue" evidence="3">
    <location>
        <position position="92"/>
    </location>
</feature>
<evidence type="ECO:0000313" key="4">
    <source>
        <dbReference type="Proteomes" id="UP000194127"/>
    </source>
</evidence>
<name>A0A1X6N263_9APHY</name>
<evidence type="ECO:0000313" key="3">
    <source>
        <dbReference type="EMBL" id="OSX62684.1"/>
    </source>
</evidence>
<keyword evidence="4" id="KW-1185">Reference proteome</keyword>